<protein>
    <recommendedName>
        <fullName evidence="4">Short-chain dehydrogenase</fullName>
    </recommendedName>
</protein>
<dbReference type="PANTHER" id="PTHR42879">
    <property type="entry name" value="3-OXOACYL-(ACYL-CARRIER-PROTEIN) REDUCTASE"/>
    <property type="match status" value="1"/>
</dbReference>
<dbReference type="EMBL" id="BAABEP010000013">
    <property type="protein sequence ID" value="GAA3725843.1"/>
    <property type="molecule type" value="Genomic_DNA"/>
</dbReference>
<evidence type="ECO:0000313" key="3">
    <source>
        <dbReference type="Proteomes" id="UP001499884"/>
    </source>
</evidence>
<organism evidence="2 3">
    <name type="scientific">Streptomyces tremellae</name>
    <dbReference type="NCBI Taxonomy" id="1124239"/>
    <lineage>
        <taxon>Bacteria</taxon>
        <taxon>Bacillati</taxon>
        <taxon>Actinomycetota</taxon>
        <taxon>Actinomycetes</taxon>
        <taxon>Kitasatosporales</taxon>
        <taxon>Streptomycetaceae</taxon>
        <taxon>Streptomyces</taxon>
    </lineage>
</organism>
<comment type="caution">
    <text evidence="2">The sequence shown here is derived from an EMBL/GenBank/DDBJ whole genome shotgun (WGS) entry which is preliminary data.</text>
</comment>
<comment type="similarity">
    <text evidence="1">Belongs to the short-chain dehydrogenases/reductases (SDR) family.</text>
</comment>
<proteinExistence type="inferred from homology"/>
<gene>
    <name evidence="2" type="ORF">GCM10023082_24800</name>
</gene>
<evidence type="ECO:0008006" key="4">
    <source>
        <dbReference type="Google" id="ProtNLM"/>
    </source>
</evidence>
<accession>A0ABP7EYX0</accession>
<evidence type="ECO:0000256" key="1">
    <source>
        <dbReference type="ARBA" id="ARBA00006484"/>
    </source>
</evidence>
<name>A0ABP7EYX0_9ACTN</name>
<dbReference type="Gene3D" id="3.40.50.720">
    <property type="entry name" value="NAD(P)-binding Rossmann-like Domain"/>
    <property type="match status" value="1"/>
</dbReference>
<evidence type="ECO:0000313" key="2">
    <source>
        <dbReference type="EMBL" id="GAA3725843.1"/>
    </source>
</evidence>
<dbReference type="PANTHER" id="PTHR42879:SF2">
    <property type="entry name" value="3-OXOACYL-[ACYL-CARRIER-PROTEIN] REDUCTASE FABG"/>
    <property type="match status" value="1"/>
</dbReference>
<dbReference type="InterPro" id="IPR050259">
    <property type="entry name" value="SDR"/>
</dbReference>
<reference evidence="3" key="1">
    <citation type="journal article" date="2019" name="Int. J. Syst. Evol. Microbiol.">
        <title>The Global Catalogue of Microorganisms (GCM) 10K type strain sequencing project: providing services to taxonomists for standard genome sequencing and annotation.</title>
        <authorList>
            <consortium name="The Broad Institute Genomics Platform"/>
            <consortium name="The Broad Institute Genome Sequencing Center for Infectious Disease"/>
            <person name="Wu L."/>
            <person name="Ma J."/>
        </authorList>
    </citation>
    <scope>NUCLEOTIDE SEQUENCE [LARGE SCALE GENOMIC DNA]</scope>
    <source>
        <strain evidence="3">JCM 30846</strain>
    </source>
</reference>
<dbReference type="InterPro" id="IPR002347">
    <property type="entry name" value="SDR_fam"/>
</dbReference>
<sequence>MITGAETETGAALAVELARRGAAVAVQYDKSFVRAKELVRSIERNGGRAVAIRADLSDPSAADLLCKKAGGAFGDVDIVVASEAPPSAAREGEEDAQSIADAVRDRLLAVLSPLHAALDAMARRGSGLLVHAGSGEPAGPASEAARAAAAAAVVALGRTAGPLGLSTHTLVLGTPQETARGVAHLAEGAAGHAPAAVGSVMQR</sequence>
<dbReference type="Pfam" id="PF00106">
    <property type="entry name" value="adh_short"/>
    <property type="match status" value="1"/>
</dbReference>
<keyword evidence="3" id="KW-1185">Reference proteome</keyword>
<dbReference type="InterPro" id="IPR036291">
    <property type="entry name" value="NAD(P)-bd_dom_sf"/>
</dbReference>
<dbReference type="SUPFAM" id="SSF51735">
    <property type="entry name" value="NAD(P)-binding Rossmann-fold domains"/>
    <property type="match status" value="1"/>
</dbReference>
<dbReference type="Proteomes" id="UP001499884">
    <property type="component" value="Unassembled WGS sequence"/>
</dbReference>